<dbReference type="EMBL" id="QUSF01000020">
    <property type="protein sequence ID" value="RLW02048.1"/>
    <property type="molecule type" value="Genomic_DNA"/>
</dbReference>
<organism evidence="2 3">
    <name type="scientific">Chloebia gouldiae</name>
    <name type="common">Gouldian finch</name>
    <name type="synonym">Erythrura gouldiae</name>
    <dbReference type="NCBI Taxonomy" id="44316"/>
    <lineage>
        <taxon>Eukaryota</taxon>
        <taxon>Metazoa</taxon>
        <taxon>Chordata</taxon>
        <taxon>Craniata</taxon>
        <taxon>Vertebrata</taxon>
        <taxon>Euteleostomi</taxon>
        <taxon>Archelosauria</taxon>
        <taxon>Archosauria</taxon>
        <taxon>Dinosauria</taxon>
        <taxon>Saurischia</taxon>
        <taxon>Theropoda</taxon>
        <taxon>Coelurosauria</taxon>
        <taxon>Aves</taxon>
        <taxon>Neognathae</taxon>
        <taxon>Neoaves</taxon>
        <taxon>Telluraves</taxon>
        <taxon>Australaves</taxon>
        <taxon>Passeriformes</taxon>
        <taxon>Passeroidea</taxon>
        <taxon>Passeridae</taxon>
        <taxon>Chloebia</taxon>
    </lineage>
</organism>
<feature type="region of interest" description="Disordered" evidence="1">
    <location>
        <begin position="1"/>
        <end position="35"/>
    </location>
</feature>
<dbReference type="Proteomes" id="UP000276834">
    <property type="component" value="Unassembled WGS sequence"/>
</dbReference>
<dbReference type="AlphaFoldDB" id="A0A3L8SIB5"/>
<evidence type="ECO:0000313" key="3">
    <source>
        <dbReference type="Proteomes" id="UP000276834"/>
    </source>
</evidence>
<protein>
    <submittedName>
        <fullName evidence="2">Uncharacterized protein</fullName>
    </submittedName>
</protein>
<evidence type="ECO:0000256" key="1">
    <source>
        <dbReference type="SAM" id="MobiDB-lite"/>
    </source>
</evidence>
<evidence type="ECO:0000313" key="2">
    <source>
        <dbReference type="EMBL" id="RLW02048.1"/>
    </source>
</evidence>
<reference evidence="2 3" key="1">
    <citation type="journal article" date="2018" name="Proc. R. Soc. B">
        <title>A non-coding region near Follistatin controls head colour polymorphism in the Gouldian finch.</title>
        <authorList>
            <person name="Toomey M.B."/>
            <person name="Marques C.I."/>
            <person name="Andrade P."/>
            <person name="Araujo P.M."/>
            <person name="Sabatino S."/>
            <person name="Gazda M.A."/>
            <person name="Afonso S."/>
            <person name="Lopes R.J."/>
            <person name="Corbo J.C."/>
            <person name="Carneiro M."/>
        </authorList>
    </citation>
    <scope>NUCLEOTIDE SEQUENCE [LARGE SCALE GENOMIC DNA]</scope>
    <source>
        <strain evidence="2">Red01</strain>
        <tissue evidence="2">Muscle</tissue>
    </source>
</reference>
<accession>A0A3L8SIB5</accession>
<feature type="compositionally biased region" description="Low complexity" evidence="1">
    <location>
        <begin position="15"/>
        <end position="32"/>
    </location>
</feature>
<feature type="non-terminal residue" evidence="2">
    <location>
        <position position="169"/>
    </location>
</feature>
<proteinExistence type="predicted"/>
<sequence>MGEKPLLQAAQGNGQTPPQRARAANPANSRARATSKECWAGEEQFGGSISAKGIQTPPGWMGKAKVLIRLYISSSGSVLGAGLARTQIRGTLNLSTTWSLFQCNALNICVLQHILGSSHPAPNRTSAIHTLSKMLQALGSHTPTHQVRNCYTCPTNKGLKHGEVKDWGH</sequence>
<keyword evidence="3" id="KW-1185">Reference proteome</keyword>
<gene>
    <name evidence="2" type="ORF">DV515_00007619</name>
</gene>
<name>A0A3L8SIB5_CHLGU</name>
<comment type="caution">
    <text evidence="2">The sequence shown here is derived from an EMBL/GenBank/DDBJ whole genome shotgun (WGS) entry which is preliminary data.</text>
</comment>